<keyword evidence="4 8" id="KW-0418">Kinase</keyword>
<dbReference type="InterPro" id="IPR003594">
    <property type="entry name" value="HATPase_dom"/>
</dbReference>
<dbReference type="InterPro" id="IPR005467">
    <property type="entry name" value="His_kinase_dom"/>
</dbReference>
<dbReference type="Pfam" id="PF00512">
    <property type="entry name" value="HisKA"/>
    <property type="match status" value="1"/>
</dbReference>
<dbReference type="Pfam" id="PF02518">
    <property type="entry name" value="HATPase_c"/>
    <property type="match status" value="1"/>
</dbReference>
<feature type="region of interest" description="Disordered" evidence="5">
    <location>
        <begin position="379"/>
        <end position="401"/>
    </location>
</feature>
<dbReference type="Pfam" id="PF13188">
    <property type="entry name" value="PAS_8"/>
    <property type="match status" value="2"/>
</dbReference>
<dbReference type="GO" id="GO:0006355">
    <property type="term" value="P:regulation of DNA-templated transcription"/>
    <property type="evidence" value="ECO:0007669"/>
    <property type="project" value="InterPro"/>
</dbReference>
<evidence type="ECO:0000256" key="4">
    <source>
        <dbReference type="ARBA" id="ARBA00022777"/>
    </source>
</evidence>
<reference evidence="9" key="1">
    <citation type="submission" date="2016-10" db="EMBL/GenBank/DDBJ databases">
        <authorList>
            <person name="Varghese N."/>
            <person name="Submissions S."/>
        </authorList>
    </citation>
    <scope>NUCLEOTIDE SEQUENCE [LARGE SCALE GENOMIC DNA]</scope>
    <source>
        <strain evidence="9">GAS369</strain>
    </source>
</reference>
<dbReference type="PROSITE" id="PS50109">
    <property type="entry name" value="HIS_KIN"/>
    <property type="match status" value="1"/>
</dbReference>
<dbReference type="InterPro" id="IPR036890">
    <property type="entry name" value="HATPase_C_sf"/>
</dbReference>
<dbReference type="InterPro" id="IPR003661">
    <property type="entry name" value="HisK_dim/P_dom"/>
</dbReference>
<dbReference type="EC" id="2.7.13.3" evidence="2"/>
<dbReference type="GO" id="GO:0000155">
    <property type="term" value="F:phosphorelay sensor kinase activity"/>
    <property type="evidence" value="ECO:0007669"/>
    <property type="project" value="InterPro"/>
</dbReference>
<dbReference type="InterPro" id="IPR013767">
    <property type="entry name" value="PAS_fold"/>
</dbReference>
<dbReference type="SUPFAM" id="SSF47384">
    <property type="entry name" value="Homodimeric domain of signal transducing histidine kinase"/>
    <property type="match status" value="1"/>
</dbReference>
<feature type="region of interest" description="Disordered" evidence="5">
    <location>
        <begin position="339"/>
        <end position="367"/>
    </location>
</feature>
<evidence type="ECO:0000259" key="6">
    <source>
        <dbReference type="PROSITE" id="PS50109"/>
    </source>
</evidence>
<evidence type="ECO:0000256" key="1">
    <source>
        <dbReference type="ARBA" id="ARBA00000085"/>
    </source>
</evidence>
<dbReference type="SUPFAM" id="SSF55785">
    <property type="entry name" value="PYP-like sensor domain (PAS domain)"/>
    <property type="match status" value="1"/>
</dbReference>
<feature type="region of interest" description="Disordered" evidence="5">
    <location>
        <begin position="668"/>
        <end position="693"/>
    </location>
</feature>
<dbReference type="SUPFAM" id="SSF55874">
    <property type="entry name" value="ATPase domain of HSP90 chaperone/DNA topoisomerase II/histidine kinase"/>
    <property type="match status" value="1"/>
</dbReference>
<feature type="region of interest" description="Disordered" evidence="5">
    <location>
        <begin position="749"/>
        <end position="775"/>
    </location>
</feature>
<comment type="catalytic activity">
    <reaction evidence="1">
        <text>ATP + protein L-histidine = ADP + protein N-phospho-L-histidine.</text>
        <dbReference type="EC" id="2.7.13.3"/>
    </reaction>
</comment>
<dbReference type="GO" id="GO:0005886">
    <property type="term" value="C:plasma membrane"/>
    <property type="evidence" value="ECO:0007669"/>
    <property type="project" value="TreeGrafter"/>
</dbReference>
<sequence>MNNLEFQLRGVGDPRLAVHATSALPAWLWSVDGTRVLWANPAGARLFGAANSVALAKKTFGPADAQRRQVAQLANRLPPSGAIRLERLRGFGAALGTLITCGCAKLDFADGSRGILVAVAEPVGRAAMPLVERLQRLVEGIDAPIAAFTREGRFIGASDAARLLPGFRDLADAGLDESCVGKARSNAIKHGYAELPPGFGRLVLQRVGIGADAGLVALMATGMAPAMEPIAPNNKRPAMPNQAPAAFALFDEFADPPAEAAEITPVEPESQPAPEYKQPAMSGEAPAEFALIDEFTSPPAETSDATPIELESRPAPDYEQPAMSGEAPAEFALIDTPAEQPAEPAVETSSAEATPEMPVPGIEEPAHEPSPYVEAVADEPEAAMPPVEESSVSANEATAPADDACVSTTATLLPVETPAWLEESPPSPRLHPLRFLWQMDAHGRFSLSAGEFTGLIGARTAARFGRSWSSIAETFGLDPDGRVLKAFATHNTWSGITLDWPVDGGSLPVELAGLPVFDRAHNFAGYRGFGVCRDLDGLTRLAALRRYESLHNPPAPQALSADIVTADLAEEDYELNAGVASSGPIELSAPIASETSPPTPLETAVEPPQNVVPFRPISEPKSPALTPVENSAFNELARQLAERLEKAKPAMTPVAETAEAVVDQPANVEAPEVSEQPGWLTQPEPPPRGESRRDRALLDLLPMGILIYRLDRLLYANPAFLERMGYHSLHALEEAGGLDALYVEPGVSNASSTSDTGTPVTISATQDSPEHAPPSTTEARLHTIAWDGASALALIFSPAPAPSSDTVVAATEVIAEPVADPEPSPVGHANAEELAAILDTTAEGILMFDAEGNINSCNRSAEALFGHDGTELVQHKFDELFAPESQSAVRDYLESIKGANIASLLEQGRDVLARVRGGGLIPVSMTMGRTQAQGPNFFAVFRDLSQTKKSESELREARRLADRGANAKADMLARISHEVRAPLNAILGFAEVMIGERFGALGNERYVEYMKDIRASGERVIAIISDLLDLSRIETGKLDLTFASQNLNDLVEQCVGVMQPQANRERIIIRTSLAHTLPPVVADARALRQITLNLIGNSIHLANAGGQVIVSTALSDFGEVVLRVRDTGPGLNDNEVAAALEPFRTSALSDQASDNSGVNLSLTKALVEANRAHFQIKTGAHSGTLIEVLFSQSVARA</sequence>
<dbReference type="SMART" id="SM00388">
    <property type="entry name" value="HisKA"/>
    <property type="match status" value="1"/>
</dbReference>
<dbReference type="NCBIfam" id="TIGR00229">
    <property type="entry name" value="sensory_box"/>
    <property type="match status" value="1"/>
</dbReference>
<evidence type="ECO:0000259" key="7">
    <source>
        <dbReference type="PROSITE" id="PS50112"/>
    </source>
</evidence>
<accession>A0A1H2ADT8</accession>
<dbReference type="Pfam" id="PF00989">
    <property type="entry name" value="PAS"/>
    <property type="match status" value="1"/>
</dbReference>
<keyword evidence="9" id="KW-1185">Reference proteome</keyword>
<keyword evidence="3" id="KW-0808">Transferase</keyword>
<protein>
    <recommendedName>
        <fullName evidence="2">histidine kinase</fullName>
        <ecNumber evidence="2">2.7.13.3</ecNumber>
    </recommendedName>
</protein>
<dbReference type="PANTHER" id="PTHR43047:SF72">
    <property type="entry name" value="OSMOSENSING HISTIDINE PROTEIN KINASE SLN1"/>
    <property type="match status" value="1"/>
</dbReference>
<dbReference type="Proteomes" id="UP000243904">
    <property type="component" value="Chromosome I"/>
</dbReference>
<dbReference type="PANTHER" id="PTHR43047">
    <property type="entry name" value="TWO-COMPONENT HISTIDINE PROTEIN KINASE"/>
    <property type="match status" value="1"/>
</dbReference>
<feature type="compositionally biased region" description="Polar residues" evidence="5">
    <location>
        <begin position="749"/>
        <end position="767"/>
    </location>
</feature>
<evidence type="ECO:0000256" key="5">
    <source>
        <dbReference type="SAM" id="MobiDB-lite"/>
    </source>
</evidence>
<feature type="domain" description="PAS" evidence="7">
    <location>
        <begin position="830"/>
        <end position="900"/>
    </location>
</feature>
<dbReference type="InterPro" id="IPR000014">
    <property type="entry name" value="PAS"/>
</dbReference>
<dbReference type="SMART" id="SM00091">
    <property type="entry name" value="PAS"/>
    <property type="match status" value="4"/>
</dbReference>
<dbReference type="EMBL" id="LT629750">
    <property type="protein sequence ID" value="SDT43999.1"/>
    <property type="molecule type" value="Genomic_DNA"/>
</dbReference>
<gene>
    <name evidence="8" type="ORF">SAMN05444158_6074</name>
</gene>
<dbReference type="InterPro" id="IPR035965">
    <property type="entry name" value="PAS-like_dom_sf"/>
</dbReference>
<evidence type="ECO:0000256" key="2">
    <source>
        <dbReference type="ARBA" id="ARBA00012438"/>
    </source>
</evidence>
<dbReference type="GO" id="GO:0009927">
    <property type="term" value="F:histidine phosphotransfer kinase activity"/>
    <property type="evidence" value="ECO:0007669"/>
    <property type="project" value="TreeGrafter"/>
</dbReference>
<name>A0A1H2ADT8_9BRAD</name>
<dbReference type="PROSITE" id="PS50112">
    <property type="entry name" value="PAS"/>
    <property type="match status" value="1"/>
</dbReference>
<evidence type="ECO:0000256" key="3">
    <source>
        <dbReference type="ARBA" id="ARBA00022679"/>
    </source>
</evidence>
<dbReference type="Gene3D" id="3.30.565.10">
    <property type="entry name" value="Histidine kinase-like ATPase, C-terminal domain"/>
    <property type="match status" value="1"/>
</dbReference>
<dbReference type="CDD" id="cd00082">
    <property type="entry name" value="HisKA"/>
    <property type="match status" value="1"/>
</dbReference>
<evidence type="ECO:0000313" key="8">
    <source>
        <dbReference type="EMBL" id="SDT43999.1"/>
    </source>
</evidence>
<proteinExistence type="predicted"/>
<feature type="region of interest" description="Disordered" evidence="5">
    <location>
        <begin position="262"/>
        <end position="283"/>
    </location>
</feature>
<dbReference type="AlphaFoldDB" id="A0A1H2ADT8"/>
<dbReference type="SMART" id="SM00387">
    <property type="entry name" value="HATPase_c"/>
    <property type="match status" value="1"/>
</dbReference>
<dbReference type="Gene3D" id="3.30.450.20">
    <property type="entry name" value="PAS domain"/>
    <property type="match status" value="1"/>
</dbReference>
<dbReference type="InterPro" id="IPR036097">
    <property type="entry name" value="HisK_dim/P_sf"/>
</dbReference>
<evidence type="ECO:0000313" key="9">
    <source>
        <dbReference type="Proteomes" id="UP000243904"/>
    </source>
</evidence>
<organism evidence="8 9">
    <name type="scientific">Bradyrhizobium canariense</name>
    <dbReference type="NCBI Taxonomy" id="255045"/>
    <lineage>
        <taxon>Bacteria</taxon>
        <taxon>Pseudomonadati</taxon>
        <taxon>Pseudomonadota</taxon>
        <taxon>Alphaproteobacteria</taxon>
        <taxon>Hyphomicrobiales</taxon>
        <taxon>Nitrobacteraceae</taxon>
        <taxon>Bradyrhizobium</taxon>
    </lineage>
</organism>
<dbReference type="CDD" id="cd00130">
    <property type="entry name" value="PAS"/>
    <property type="match status" value="1"/>
</dbReference>
<dbReference type="Gene3D" id="1.10.287.130">
    <property type="match status" value="1"/>
</dbReference>
<dbReference type="RefSeq" id="WP_146689922.1">
    <property type="nucleotide sequence ID" value="NZ_LT629750.1"/>
</dbReference>
<feature type="domain" description="Histidine kinase" evidence="6">
    <location>
        <begin position="974"/>
        <end position="1194"/>
    </location>
</feature>